<dbReference type="EMBL" id="JAAOAR010000816">
    <property type="protein sequence ID" value="KAF5573373.1"/>
    <property type="molecule type" value="Genomic_DNA"/>
</dbReference>
<accession>A0A8H5KHE3</accession>
<comment type="caution">
    <text evidence="2">The sequence shown here is derived from an EMBL/GenBank/DDBJ whole genome shotgun (WGS) entry which is preliminary data.</text>
</comment>
<evidence type="ECO:0000313" key="3">
    <source>
        <dbReference type="Proteomes" id="UP000544095"/>
    </source>
</evidence>
<reference evidence="2 3" key="1">
    <citation type="submission" date="2020-05" db="EMBL/GenBank/DDBJ databases">
        <title>Identification and distribution of gene clusters putatively required for synthesis of sphingolipid metabolism inhibitors in phylogenetically diverse species of the filamentous fungus Fusarium.</title>
        <authorList>
            <person name="Kim H.-S."/>
            <person name="Busman M."/>
            <person name="Brown D.W."/>
            <person name="Divon H."/>
            <person name="Uhlig S."/>
            <person name="Proctor R.H."/>
        </authorList>
    </citation>
    <scope>NUCLEOTIDE SEQUENCE [LARGE SCALE GENOMIC DNA]</scope>
    <source>
        <strain evidence="2 3">NRRL 25211</strain>
    </source>
</reference>
<dbReference type="Proteomes" id="UP000544095">
    <property type="component" value="Unassembled WGS sequence"/>
</dbReference>
<keyword evidence="3" id="KW-1185">Reference proteome</keyword>
<feature type="compositionally biased region" description="Low complexity" evidence="1">
    <location>
        <begin position="1"/>
        <end position="11"/>
    </location>
</feature>
<proteinExistence type="predicted"/>
<dbReference type="AlphaFoldDB" id="A0A8H5KHE3"/>
<name>A0A8H5KHE3_9HYPO</name>
<feature type="non-terminal residue" evidence="2">
    <location>
        <position position="36"/>
    </location>
</feature>
<feature type="region of interest" description="Disordered" evidence="1">
    <location>
        <begin position="1"/>
        <end position="36"/>
    </location>
</feature>
<evidence type="ECO:0000313" key="2">
    <source>
        <dbReference type="EMBL" id="KAF5573373.1"/>
    </source>
</evidence>
<sequence length="36" mass="3432">MADSGTPSNPGQLPPPPQAGVGAPGFEAGQNGQPMA</sequence>
<protein>
    <submittedName>
        <fullName evidence="2">Uncharacterized protein</fullName>
    </submittedName>
</protein>
<organism evidence="2 3">
    <name type="scientific">Fusarium pseudoanthophilum</name>
    <dbReference type="NCBI Taxonomy" id="48495"/>
    <lineage>
        <taxon>Eukaryota</taxon>
        <taxon>Fungi</taxon>
        <taxon>Dikarya</taxon>
        <taxon>Ascomycota</taxon>
        <taxon>Pezizomycotina</taxon>
        <taxon>Sordariomycetes</taxon>
        <taxon>Hypocreomycetidae</taxon>
        <taxon>Hypocreales</taxon>
        <taxon>Nectriaceae</taxon>
        <taxon>Fusarium</taxon>
        <taxon>Fusarium fujikuroi species complex</taxon>
    </lineage>
</organism>
<gene>
    <name evidence="2" type="ORF">FPANT_12414</name>
</gene>
<evidence type="ECO:0000256" key="1">
    <source>
        <dbReference type="SAM" id="MobiDB-lite"/>
    </source>
</evidence>